<keyword evidence="1" id="KW-0343">GTPase activation</keyword>
<dbReference type="EMBL" id="JABFUD020000002">
    <property type="protein sequence ID" value="KAI5083080.1"/>
    <property type="molecule type" value="Genomic_DNA"/>
</dbReference>
<dbReference type="GO" id="GO:0008270">
    <property type="term" value="F:zinc ion binding"/>
    <property type="evidence" value="ECO:0007669"/>
    <property type="project" value="UniProtKB-KW"/>
</dbReference>
<dbReference type="PANTHER" id="PTHR47021">
    <property type="entry name" value="ADP-RIBOSYLATION FACTOR GTPASE-ACTIVATING PROTEIN AGD6-RELATED"/>
    <property type="match status" value="1"/>
</dbReference>
<dbReference type="SUPFAM" id="SSF57863">
    <property type="entry name" value="ArfGap/RecO-like zinc finger"/>
    <property type="match status" value="1"/>
</dbReference>
<reference evidence="7" key="1">
    <citation type="submission" date="2021-01" db="EMBL/GenBank/DDBJ databases">
        <title>Adiantum capillus-veneris genome.</title>
        <authorList>
            <person name="Fang Y."/>
            <person name="Liao Q."/>
        </authorList>
    </citation>
    <scope>NUCLEOTIDE SEQUENCE</scope>
    <source>
        <strain evidence="7">H3</strain>
        <tissue evidence="7">Leaf</tissue>
    </source>
</reference>
<name>A0A9D4ZRY7_ADICA</name>
<organism evidence="7 8">
    <name type="scientific">Adiantum capillus-veneris</name>
    <name type="common">Maidenhair fern</name>
    <dbReference type="NCBI Taxonomy" id="13818"/>
    <lineage>
        <taxon>Eukaryota</taxon>
        <taxon>Viridiplantae</taxon>
        <taxon>Streptophyta</taxon>
        <taxon>Embryophyta</taxon>
        <taxon>Tracheophyta</taxon>
        <taxon>Polypodiopsida</taxon>
        <taxon>Polypodiidae</taxon>
        <taxon>Polypodiales</taxon>
        <taxon>Pteridineae</taxon>
        <taxon>Pteridaceae</taxon>
        <taxon>Vittarioideae</taxon>
        <taxon>Adiantum</taxon>
    </lineage>
</organism>
<dbReference type="InterPro" id="IPR037278">
    <property type="entry name" value="ARFGAP/RecO"/>
</dbReference>
<sequence length="338" mass="37813">MAAAIKPSTPEKLLCLQSNNISNQTCVDCPKTNPQWASVSYGIFMCMECAGKHRGLGVHISFVRSVSMDTWTDIQLKKMECGGNAALYDFLWRRSGVPKDANVVEKYNSEAARVYRDRICTAAEGGNHSTLHTVGGEPYTFKDDCGHHLDKATQENGTRKPRPLCDQMQNPHLDLPKSKLYVDGAFFQDSLSGIHINDATSHVHYSNNIMSSIKSDRATAHNSKYVGFGNEYTSHVANTNMLRSNTNKDKGVRQLVMATKSIALAAGEAMISAKEIINELKDDVFVCKMGKKTTLGQKITWGFFTGAFTKKNENEDRQRLLGKEYEYKDDAWTFIEWN</sequence>
<dbReference type="SMART" id="SM00105">
    <property type="entry name" value="ArfGap"/>
    <property type="match status" value="1"/>
</dbReference>
<feature type="domain" description="Arf-GAP" evidence="6">
    <location>
        <begin position="10"/>
        <end position="91"/>
    </location>
</feature>
<evidence type="ECO:0000256" key="3">
    <source>
        <dbReference type="ARBA" id="ARBA00022771"/>
    </source>
</evidence>
<dbReference type="InterPro" id="IPR038508">
    <property type="entry name" value="ArfGAP_dom_sf"/>
</dbReference>
<dbReference type="PANTHER" id="PTHR47021:SF4">
    <property type="entry name" value="ADP-RIBOSYLATION FACTOR GTPASE-ACTIVATING PROTEIN AGD6-RELATED"/>
    <property type="match status" value="1"/>
</dbReference>
<dbReference type="Gene3D" id="1.10.220.150">
    <property type="entry name" value="Arf GTPase activating protein"/>
    <property type="match status" value="1"/>
</dbReference>
<keyword evidence="4" id="KW-0862">Zinc</keyword>
<dbReference type="Pfam" id="PF01412">
    <property type="entry name" value="ArfGap"/>
    <property type="match status" value="1"/>
</dbReference>
<dbReference type="PROSITE" id="PS50115">
    <property type="entry name" value="ARFGAP"/>
    <property type="match status" value="1"/>
</dbReference>
<proteinExistence type="predicted"/>
<dbReference type="AlphaFoldDB" id="A0A9D4ZRY7"/>
<evidence type="ECO:0000259" key="6">
    <source>
        <dbReference type="PROSITE" id="PS50115"/>
    </source>
</evidence>
<dbReference type="GO" id="GO:0005096">
    <property type="term" value="F:GTPase activator activity"/>
    <property type="evidence" value="ECO:0007669"/>
    <property type="project" value="UniProtKB-KW"/>
</dbReference>
<evidence type="ECO:0000256" key="5">
    <source>
        <dbReference type="PROSITE-ProRule" id="PRU00288"/>
    </source>
</evidence>
<evidence type="ECO:0000313" key="8">
    <source>
        <dbReference type="Proteomes" id="UP000886520"/>
    </source>
</evidence>
<evidence type="ECO:0000256" key="2">
    <source>
        <dbReference type="ARBA" id="ARBA00022723"/>
    </source>
</evidence>
<dbReference type="Proteomes" id="UP000886520">
    <property type="component" value="Chromosome 3"/>
</dbReference>
<evidence type="ECO:0000256" key="1">
    <source>
        <dbReference type="ARBA" id="ARBA00022468"/>
    </source>
</evidence>
<dbReference type="CDD" id="cd08830">
    <property type="entry name" value="ArfGap_ArfGap1"/>
    <property type="match status" value="1"/>
</dbReference>
<protein>
    <recommendedName>
        <fullName evidence="6">Arf-GAP domain-containing protein</fullName>
    </recommendedName>
</protein>
<comment type="caution">
    <text evidence="7">The sequence shown here is derived from an EMBL/GenBank/DDBJ whole genome shotgun (WGS) entry which is preliminary data.</text>
</comment>
<gene>
    <name evidence="7" type="ORF">GOP47_0002823</name>
</gene>
<dbReference type="OrthoDB" id="983479at2759"/>
<keyword evidence="3 5" id="KW-0863">Zinc-finger</keyword>
<dbReference type="GO" id="GO:0016192">
    <property type="term" value="P:vesicle-mediated transport"/>
    <property type="evidence" value="ECO:0007669"/>
    <property type="project" value="InterPro"/>
</dbReference>
<dbReference type="InterPro" id="IPR001164">
    <property type="entry name" value="ArfGAP_dom"/>
</dbReference>
<keyword evidence="2" id="KW-0479">Metal-binding</keyword>
<dbReference type="InterPro" id="IPR044519">
    <property type="entry name" value="ARF_GAP_AGD6/7"/>
</dbReference>
<evidence type="ECO:0000256" key="4">
    <source>
        <dbReference type="ARBA" id="ARBA00022833"/>
    </source>
</evidence>
<dbReference type="FunFam" id="1.10.220.150:FF:000014">
    <property type="entry name" value="ADP-ribosylation factor GTPase-activating protein"/>
    <property type="match status" value="1"/>
</dbReference>
<accession>A0A9D4ZRY7</accession>
<evidence type="ECO:0000313" key="7">
    <source>
        <dbReference type="EMBL" id="KAI5083080.1"/>
    </source>
</evidence>
<keyword evidence="8" id="KW-1185">Reference proteome</keyword>
<dbReference type="PRINTS" id="PR00405">
    <property type="entry name" value="REVINTRACTNG"/>
</dbReference>